<dbReference type="EMBL" id="CP021109">
    <property type="protein sequence ID" value="ARP86230.1"/>
    <property type="molecule type" value="Genomic_DNA"/>
</dbReference>
<feature type="transmembrane region" description="Helical" evidence="9">
    <location>
        <begin position="353"/>
        <end position="373"/>
    </location>
</feature>
<evidence type="ECO:0000256" key="5">
    <source>
        <dbReference type="ARBA" id="ARBA00022692"/>
    </source>
</evidence>
<keyword evidence="7 9" id="KW-0472">Membrane</keyword>
<organism evidence="10 11">
    <name type="scientific">Bordetella genomosp. 9</name>
    <dbReference type="NCBI Taxonomy" id="1416803"/>
    <lineage>
        <taxon>Bacteria</taxon>
        <taxon>Pseudomonadati</taxon>
        <taxon>Pseudomonadota</taxon>
        <taxon>Betaproteobacteria</taxon>
        <taxon>Burkholderiales</taxon>
        <taxon>Alcaligenaceae</taxon>
        <taxon>Bordetella</taxon>
    </lineage>
</organism>
<evidence type="ECO:0000256" key="9">
    <source>
        <dbReference type="SAM" id="Phobius"/>
    </source>
</evidence>
<feature type="transmembrane region" description="Helical" evidence="9">
    <location>
        <begin position="48"/>
        <end position="68"/>
    </location>
</feature>
<reference evidence="10 11" key="1">
    <citation type="submission" date="2017-05" db="EMBL/GenBank/DDBJ databases">
        <title>Complete and WGS of Bordetella genogroups.</title>
        <authorList>
            <person name="Spilker T."/>
            <person name="LiPuma J."/>
        </authorList>
    </citation>
    <scope>NUCLEOTIDE SEQUENCE [LARGE SCALE GENOMIC DNA]</scope>
    <source>
        <strain evidence="10 11">AU17164</strain>
    </source>
</reference>
<evidence type="ECO:0000256" key="7">
    <source>
        <dbReference type="ARBA" id="ARBA00023136"/>
    </source>
</evidence>
<gene>
    <name evidence="10" type="ORF">CAL13_08480</name>
</gene>
<protein>
    <submittedName>
        <fullName evidence="10">Paraquat-inducible membrane protein A</fullName>
    </submittedName>
</protein>
<keyword evidence="6 9" id="KW-1133">Transmembrane helix</keyword>
<evidence type="ECO:0000256" key="6">
    <source>
        <dbReference type="ARBA" id="ARBA00022989"/>
    </source>
</evidence>
<dbReference type="InterPro" id="IPR005219">
    <property type="entry name" value="PqiA-like_proteobact"/>
</dbReference>
<proteinExistence type="inferred from homology"/>
<dbReference type="PANTHER" id="PTHR30462">
    <property type="entry name" value="INTERMEMBRANE TRANSPORT PROTEIN PQIB-RELATED"/>
    <property type="match status" value="1"/>
</dbReference>
<keyword evidence="11" id="KW-1185">Reference proteome</keyword>
<evidence type="ECO:0000256" key="4">
    <source>
        <dbReference type="ARBA" id="ARBA00022519"/>
    </source>
</evidence>
<evidence type="ECO:0000256" key="8">
    <source>
        <dbReference type="SAM" id="MobiDB-lite"/>
    </source>
</evidence>
<name>A0A1W6YYR5_9BORD</name>
<comment type="subcellular location">
    <subcellularLocation>
        <location evidence="1">Cell inner membrane</location>
        <topology evidence="1">Multi-pass membrane protein</topology>
    </subcellularLocation>
</comment>
<keyword evidence="5 9" id="KW-0812">Transmembrane</keyword>
<dbReference type="PANTHER" id="PTHR30462:SF3">
    <property type="entry name" value="INTERMEMBRANE TRANSPORT PROTEIN PQIA"/>
    <property type="match status" value="1"/>
</dbReference>
<dbReference type="RefSeq" id="WP_086072077.1">
    <property type="nucleotide sequence ID" value="NZ_CP021109.1"/>
</dbReference>
<sequence length="450" mass="47223">MAGQSPLISCEHCGSVYRRQELGPGEQAGCVRCGAVLWRYSSLTVSGWLALALAALIVFLISNAYPVAIMRVQGMVQQASLPQAILVTWRQGHEAVAAMAGLAGFGLPLLQLLLLVWTLYPLALGARPAGFTTATRLLGMLAPWSMVPVFLLGVLVAVVKLAGMASVSPGVGLGGFALLTVLLTMLGRLSPHMLWHFAEHAGVVPSHTAEPAPGEALTSCAVCAQVQALPAADPEAQHQCVRCGSPVHLRKPDHLARTWALLIAASILYIPANVLPVMNIDSLLGDSAHTILGGVIELWQTGSWDIAVIVFVASVMVPLTKLLALAVLAIRVGRGDTANLRQRTRLYRMVEFIGQWSMLDVFVVILLSALAQFQGLMDISAGAGAGAFGMVVILTMLAAMSFDPRRGWDAAAQEPSRPAASSRDAQARAVLAGDASAPATAAEGGGRSQS</sequence>
<evidence type="ECO:0000256" key="1">
    <source>
        <dbReference type="ARBA" id="ARBA00004429"/>
    </source>
</evidence>
<feature type="transmembrane region" description="Helical" evidence="9">
    <location>
        <begin position="306"/>
        <end position="332"/>
    </location>
</feature>
<feature type="transmembrane region" description="Helical" evidence="9">
    <location>
        <begin position="379"/>
        <end position="399"/>
    </location>
</feature>
<comment type="similarity">
    <text evidence="2">Belongs to the PqiA family.</text>
</comment>
<evidence type="ECO:0000256" key="3">
    <source>
        <dbReference type="ARBA" id="ARBA00022475"/>
    </source>
</evidence>
<feature type="region of interest" description="Disordered" evidence="8">
    <location>
        <begin position="409"/>
        <end position="450"/>
    </location>
</feature>
<dbReference type="InterPro" id="IPR007498">
    <property type="entry name" value="PqiA-like"/>
</dbReference>
<accession>A0A1W6YYR5</accession>
<feature type="transmembrane region" description="Helical" evidence="9">
    <location>
        <begin position="141"/>
        <end position="161"/>
    </location>
</feature>
<dbReference type="InterPro" id="IPR051800">
    <property type="entry name" value="PqiA-PqiB_transport"/>
</dbReference>
<dbReference type="Proteomes" id="UP000194139">
    <property type="component" value="Chromosome"/>
</dbReference>
<dbReference type="NCBIfam" id="TIGR00155">
    <property type="entry name" value="pqiA_fam"/>
    <property type="match status" value="1"/>
</dbReference>
<evidence type="ECO:0000256" key="2">
    <source>
        <dbReference type="ARBA" id="ARBA00007555"/>
    </source>
</evidence>
<keyword evidence="4" id="KW-0997">Cell inner membrane</keyword>
<feature type="transmembrane region" description="Helical" evidence="9">
    <location>
        <begin position="96"/>
        <end position="120"/>
    </location>
</feature>
<dbReference type="Pfam" id="PF04403">
    <property type="entry name" value="PqiA"/>
    <property type="match status" value="2"/>
</dbReference>
<dbReference type="AlphaFoldDB" id="A0A1W6YYR5"/>
<evidence type="ECO:0000313" key="10">
    <source>
        <dbReference type="EMBL" id="ARP86230.1"/>
    </source>
</evidence>
<feature type="transmembrane region" description="Helical" evidence="9">
    <location>
        <begin position="167"/>
        <end position="186"/>
    </location>
</feature>
<evidence type="ECO:0000313" key="11">
    <source>
        <dbReference type="Proteomes" id="UP000194139"/>
    </source>
</evidence>
<feature type="transmembrane region" description="Helical" evidence="9">
    <location>
        <begin position="259"/>
        <end position="278"/>
    </location>
</feature>
<dbReference type="GO" id="GO:0005886">
    <property type="term" value="C:plasma membrane"/>
    <property type="evidence" value="ECO:0007669"/>
    <property type="project" value="UniProtKB-SubCell"/>
</dbReference>
<keyword evidence="3" id="KW-1003">Cell membrane</keyword>